<feature type="region of interest" description="Disordered" evidence="1">
    <location>
        <begin position="165"/>
        <end position="189"/>
    </location>
</feature>
<evidence type="ECO:0000313" key="2">
    <source>
        <dbReference type="EMBL" id="MEP1061545.1"/>
    </source>
</evidence>
<comment type="caution">
    <text evidence="2">The sequence shown here is derived from an EMBL/GenBank/DDBJ whole genome shotgun (WGS) entry which is preliminary data.</text>
</comment>
<dbReference type="EMBL" id="JAMPLM010000037">
    <property type="protein sequence ID" value="MEP1061545.1"/>
    <property type="molecule type" value="Genomic_DNA"/>
</dbReference>
<name>A0ABV0KT92_9CYAN</name>
<accession>A0ABV0KT92</accession>
<keyword evidence="3" id="KW-1185">Reference proteome</keyword>
<gene>
    <name evidence="2" type="ORF">NDI38_24400</name>
</gene>
<evidence type="ECO:0000256" key="1">
    <source>
        <dbReference type="SAM" id="MobiDB-lite"/>
    </source>
</evidence>
<evidence type="ECO:0000313" key="3">
    <source>
        <dbReference type="Proteomes" id="UP001476950"/>
    </source>
</evidence>
<sequence>MKTSLTKFCRDHNLPKSTVYRRAQELQIDTSEGLTPDACVQLLHEFDVMLELPEAEPVAVEKPTVTVEIGNHVIVLSQPELPQTYSLESLRQSDVVAFDDPLAIAAQFLQTADALTEEMQRDIRVREHKLQQTQQAKAAIAEKANEFKLEARLYRERTAMLATAQSQETQSLQQSLTTLQNLGKPPADA</sequence>
<dbReference type="Proteomes" id="UP001476950">
    <property type="component" value="Unassembled WGS sequence"/>
</dbReference>
<dbReference type="RefSeq" id="WP_190447183.1">
    <property type="nucleotide sequence ID" value="NZ_JAMPLM010000037.1"/>
</dbReference>
<protein>
    <submittedName>
        <fullName evidence="2">Uncharacterized protein</fullName>
    </submittedName>
</protein>
<feature type="compositionally biased region" description="Low complexity" evidence="1">
    <location>
        <begin position="165"/>
        <end position="180"/>
    </location>
</feature>
<organism evidence="2 3">
    <name type="scientific">Stenomitos frigidus AS-A4</name>
    <dbReference type="NCBI Taxonomy" id="2933935"/>
    <lineage>
        <taxon>Bacteria</taxon>
        <taxon>Bacillati</taxon>
        <taxon>Cyanobacteriota</taxon>
        <taxon>Cyanophyceae</taxon>
        <taxon>Leptolyngbyales</taxon>
        <taxon>Leptolyngbyaceae</taxon>
        <taxon>Stenomitos</taxon>
    </lineage>
</organism>
<proteinExistence type="predicted"/>
<reference evidence="2 3" key="1">
    <citation type="submission" date="2022-04" db="EMBL/GenBank/DDBJ databases">
        <title>Positive selection, recombination, and allopatry shape intraspecific diversity of widespread and dominant cyanobacteria.</title>
        <authorList>
            <person name="Wei J."/>
            <person name="Shu W."/>
            <person name="Hu C."/>
        </authorList>
    </citation>
    <scope>NUCLEOTIDE SEQUENCE [LARGE SCALE GENOMIC DNA]</scope>
    <source>
        <strain evidence="2 3">AS-A4</strain>
    </source>
</reference>